<protein>
    <submittedName>
        <fullName evidence="1">Uncharacterized protein</fullName>
    </submittedName>
</protein>
<evidence type="ECO:0000313" key="2">
    <source>
        <dbReference type="Proteomes" id="UP000279491"/>
    </source>
</evidence>
<organism evidence="1">
    <name type="scientific">Cronobacter phage CS01</name>
    <dbReference type="NCBI Taxonomy" id="2496544"/>
    <lineage>
        <taxon>Viruses</taxon>
        <taxon>Duplodnaviria</taxon>
        <taxon>Heunggongvirae</taxon>
        <taxon>Uroviricota</taxon>
        <taxon>Caudoviricetes</taxon>
        <taxon>Drexlerviridae</taxon>
        <taxon>Kyungwonvirus</taxon>
        <taxon>Kyungwonvirus CS01</taxon>
    </lineage>
</organism>
<proteinExistence type="predicted"/>
<sequence>MRISSGLRNCALNRGMKLWVSKKDGFEVVNLYDLRDDRLICNWNKYGDGSLIPAINKKLSAEFGFHTCMIRNEVIMQGVLDAIAHDIGLRKIVYGKA</sequence>
<evidence type="ECO:0000313" key="1">
    <source>
        <dbReference type="EMBL" id="AYJ73336.1"/>
    </source>
</evidence>
<keyword evidence="2" id="KW-1185">Reference proteome</keyword>
<dbReference type="EMBL" id="MH845412">
    <property type="protein sequence ID" value="AYJ73336.1"/>
    <property type="molecule type" value="Genomic_DNA"/>
</dbReference>
<dbReference type="Proteomes" id="UP000279491">
    <property type="component" value="Segment"/>
</dbReference>
<accession>A0A3B8DJE9</accession>
<name>A0A3B8DJE9_9CAUD</name>
<gene>
    <name evidence="1" type="ORF">CS01_048</name>
</gene>
<reference evidence="1" key="1">
    <citation type="submission" date="2018-09" db="EMBL/GenBank/DDBJ databases">
        <title>Genome Analysis and Characterisation of Bacteriophage CS01 Active against Cronobacter sakazakii.</title>
        <authorList>
            <person name="Kim G.-H."/>
            <person name="Kim J."/>
            <person name="Yoon S.-S."/>
        </authorList>
    </citation>
    <scope>NUCLEOTIDE SEQUENCE [LARGE SCALE GENOMIC DNA]</scope>
</reference>